<dbReference type="Gene3D" id="3.40.50.1820">
    <property type="entry name" value="alpha/beta hydrolase"/>
    <property type="match status" value="1"/>
</dbReference>
<organism evidence="2 3">
    <name type="scientific">Gnomoniopsis smithogilvyi</name>
    <dbReference type="NCBI Taxonomy" id="1191159"/>
    <lineage>
        <taxon>Eukaryota</taxon>
        <taxon>Fungi</taxon>
        <taxon>Dikarya</taxon>
        <taxon>Ascomycota</taxon>
        <taxon>Pezizomycotina</taxon>
        <taxon>Sordariomycetes</taxon>
        <taxon>Sordariomycetidae</taxon>
        <taxon>Diaporthales</taxon>
        <taxon>Gnomoniaceae</taxon>
        <taxon>Gnomoniopsis</taxon>
    </lineage>
</organism>
<evidence type="ECO:0000313" key="3">
    <source>
        <dbReference type="Proteomes" id="UP001140453"/>
    </source>
</evidence>
<sequence>MPEIFDHAGKPVIHGRARVNGIRLHYITAGSGPSILLLHGTPKTHYYWYRLIPLLTQHFTVVAPDLRGFGATDKPPAS</sequence>
<accession>A0A9W8YJ77</accession>
<dbReference type="OrthoDB" id="408373at2759"/>
<evidence type="ECO:0000259" key="1">
    <source>
        <dbReference type="Pfam" id="PF00561"/>
    </source>
</evidence>
<name>A0A9W8YJ77_9PEZI</name>
<dbReference type="SUPFAM" id="SSF53474">
    <property type="entry name" value="alpha/beta-Hydrolases"/>
    <property type="match status" value="1"/>
</dbReference>
<evidence type="ECO:0000313" key="2">
    <source>
        <dbReference type="EMBL" id="KAJ4386299.1"/>
    </source>
</evidence>
<gene>
    <name evidence="2" type="ORF">N0V93_009192</name>
</gene>
<keyword evidence="3" id="KW-1185">Reference proteome</keyword>
<dbReference type="Proteomes" id="UP001140453">
    <property type="component" value="Unassembled WGS sequence"/>
</dbReference>
<dbReference type="EMBL" id="JAPEVB010000006">
    <property type="protein sequence ID" value="KAJ4386299.1"/>
    <property type="molecule type" value="Genomic_DNA"/>
</dbReference>
<reference evidence="2" key="1">
    <citation type="submission" date="2022-10" db="EMBL/GenBank/DDBJ databases">
        <title>Tapping the CABI collections for fungal endophytes: first genome assemblies for Collariella, Neodidymelliopsis, Ascochyta clinopodiicola, Didymella pomorum, Didymosphaeria variabile, Neocosmospora piperis and Neocucurbitaria cava.</title>
        <authorList>
            <person name="Hill R."/>
        </authorList>
    </citation>
    <scope>NUCLEOTIDE SEQUENCE</scope>
    <source>
        <strain evidence="2">IMI 355082</strain>
    </source>
</reference>
<feature type="domain" description="AB hydrolase-1" evidence="1">
    <location>
        <begin position="33"/>
        <end position="77"/>
    </location>
</feature>
<proteinExistence type="predicted"/>
<dbReference type="InterPro" id="IPR000073">
    <property type="entry name" value="AB_hydrolase_1"/>
</dbReference>
<comment type="caution">
    <text evidence="2">The sequence shown here is derived from an EMBL/GenBank/DDBJ whole genome shotgun (WGS) entry which is preliminary data.</text>
</comment>
<dbReference type="InterPro" id="IPR029058">
    <property type="entry name" value="AB_hydrolase_fold"/>
</dbReference>
<protein>
    <recommendedName>
        <fullName evidence="1">AB hydrolase-1 domain-containing protein</fullName>
    </recommendedName>
</protein>
<dbReference type="Pfam" id="PF00561">
    <property type="entry name" value="Abhydrolase_1"/>
    <property type="match status" value="1"/>
</dbReference>
<dbReference type="PANTHER" id="PTHR43329">
    <property type="entry name" value="EPOXIDE HYDROLASE"/>
    <property type="match status" value="1"/>
</dbReference>
<dbReference type="AlphaFoldDB" id="A0A9W8YJ77"/>